<keyword evidence="1" id="KW-0808">Transferase</keyword>
<dbReference type="EMBL" id="BKCJ010377215">
    <property type="protein sequence ID" value="GFA15355.1"/>
    <property type="molecule type" value="Genomic_DNA"/>
</dbReference>
<comment type="caution">
    <text evidence="1">The sequence shown here is derived from an EMBL/GenBank/DDBJ whole genome shotgun (WGS) entry which is preliminary data.</text>
</comment>
<dbReference type="GO" id="GO:0003964">
    <property type="term" value="F:RNA-directed DNA polymerase activity"/>
    <property type="evidence" value="ECO:0007669"/>
    <property type="project" value="UniProtKB-KW"/>
</dbReference>
<keyword evidence="1" id="KW-0548">Nucleotidyltransferase</keyword>
<name>A0A699J7D5_TANCI</name>
<evidence type="ECO:0000313" key="1">
    <source>
        <dbReference type="EMBL" id="GFA15355.1"/>
    </source>
</evidence>
<accession>A0A699J7D5</accession>
<sequence length="140" mass="15741">MICDFLHISGNIGPIPKRVRSSGLKYVNFGEHGNRQLECKKVGKRHLFANEEWEDNGLVDNDYKEPPVFDDEKYEEKIVSGDVGVNLMVRLSCLTPKAVGDDWLKHNIFQSTCTILGKVCAFVVNQGSCDNLIVEEAVKK</sequence>
<protein>
    <submittedName>
        <fullName evidence="1">Putative reverse transcriptase domain-containing protein</fullName>
    </submittedName>
</protein>
<keyword evidence="1" id="KW-0695">RNA-directed DNA polymerase</keyword>
<reference evidence="1" key="1">
    <citation type="journal article" date="2019" name="Sci. Rep.">
        <title>Draft genome of Tanacetum cinerariifolium, the natural source of mosquito coil.</title>
        <authorList>
            <person name="Yamashiro T."/>
            <person name="Shiraishi A."/>
            <person name="Satake H."/>
            <person name="Nakayama K."/>
        </authorList>
    </citation>
    <scope>NUCLEOTIDE SEQUENCE</scope>
</reference>
<gene>
    <name evidence="1" type="ORF">Tci_587327</name>
</gene>
<proteinExistence type="predicted"/>
<organism evidence="1">
    <name type="scientific">Tanacetum cinerariifolium</name>
    <name type="common">Dalmatian daisy</name>
    <name type="synonym">Chrysanthemum cinerariifolium</name>
    <dbReference type="NCBI Taxonomy" id="118510"/>
    <lineage>
        <taxon>Eukaryota</taxon>
        <taxon>Viridiplantae</taxon>
        <taxon>Streptophyta</taxon>
        <taxon>Embryophyta</taxon>
        <taxon>Tracheophyta</taxon>
        <taxon>Spermatophyta</taxon>
        <taxon>Magnoliopsida</taxon>
        <taxon>eudicotyledons</taxon>
        <taxon>Gunneridae</taxon>
        <taxon>Pentapetalae</taxon>
        <taxon>asterids</taxon>
        <taxon>campanulids</taxon>
        <taxon>Asterales</taxon>
        <taxon>Asteraceae</taxon>
        <taxon>Asteroideae</taxon>
        <taxon>Anthemideae</taxon>
        <taxon>Anthemidinae</taxon>
        <taxon>Tanacetum</taxon>
    </lineage>
</organism>
<dbReference type="AlphaFoldDB" id="A0A699J7D5"/>